<evidence type="ECO:0000256" key="1">
    <source>
        <dbReference type="SAM" id="MobiDB-lite"/>
    </source>
</evidence>
<evidence type="ECO:0000313" key="2">
    <source>
        <dbReference type="EMBL" id="KOT37093.1"/>
    </source>
</evidence>
<protein>
    <submittedName>
        <fullName evidence="2">Uncharacterized protein</fullName>
    </submittedName>
</protein>
<accession>A0A0M9X842</accession>
<feature type="compositionally biased region" description="Basic and acidic residues" evidence="1">
    <location>
        <begin position="20"/>
        <end position="29"/>
    </location>
</feature>
<gene>
    <name evidence="2" type="ORF">ADK41_21130</name>
</gene>
<feature type="region of interest" description="Disordered" evidence="1">
    <location>
        <begin position="1"/>
        <end position="77"/>
    </location>
</feature>
<feature type="compositionally biased region" description="Basic residues" evidence="1">
    <location>
        <begin position="46"/>
        <end position="56"/>
    </location>
</feature>
<dbReference type="AlphaFoldDB" id="A0A0M9X842"/>
<proteinExistence type="predicted"/>
<organism evidence="2 3">
    <name type="scientific">Streptomyces caelestis</name>
    <dbReference type="NCBI Taxonomy" id="36816"/>
    <lineage>
        <taxon>Bacteria</taxon>
        <taxon>Bacillati</taxon>
        <taxon>Actinomycetota</taxon>
        <taxon>Actinomycetes</taxon>
        <taxon>Kitasatosporales</taxon>
        <taxon>Streptomycetaceae</taxon>
        <taxon>Streptomyces</taxon>
    </lineage>
</organism>
<reference evidence="2 3" key="1">
    <citation type="submission" date="2015-07" db="EMBL/GenBank/DDBJ databases">
        <authorList>
            <person name="Noorani M."/>
        </authorList>
    </citation>
    <scope>NUCLEOTIDE SEQUENCE [LARGE SCALE GENOMIC DNA]</scope>
    <source>
        <strain evidence="2 3">NRRL B-24567</strain>
    </source>
</reference>
<comment type="caution">
    <text evidence="2">The sequence shown here is derived from an EMBL/GenBank/DDBJ whole genome shotgun (WGS) entry which is preliminary data.</text>
</comment>
<dbReference type="Proteomes" id="UP000037773">
    <property type="component" value="Unassembled WGS sequence"/>
</dbReference>
<keyword evidence="3" id="KW-1185">Reference proteome</keyword>
<dbReference type="EMBL" id="LGCN01000200">
    <property type="protein sequence ID" value="KOT37093.1"/>
    <property type="molecule type" value="Genomic_DNA"/>
</dbReference>
<name>A0A0M9X842_9ACTN</name>
<sequence length="77" mass="8581">MPRRLPFPFSSPQSTAPEADPPRIDRRTPQGEGRPGSRGPRPGRVPIRRARGHHASPSRGFEVPPCPRRRTSAPNRI</sequence>
<evidence type="ECO:0000313" key="3">
    <source>
        <dbReference type="Proteomes" id="UP000037773"/>
    </source>
</evidence>